<feature type="compositionally biased region" description="Polar residues" evidence="1">
    <location>
        <begin position="15"/>
        <end position="38"/>
    </location>
</feature>
<evidence type="ECO:0000313" key="3">
    <source>
        <dbReference type="Proteomes" id="UP001218218"/>
    </source>
</evidence>
<evidence type="ECO:0000313" key="2">
    <source>
        <dbReference type="EMBL" id="KAJ7339125.1"/>
    </source>
</evidence>
<proteinExistence type="predicted"/>
<organism evidence="2 3">
    <name type="scientific">Mycena albidolilacea</name>
    <dbReference type="NCBI Taxonomy" id="1033008"/>
    <lineage>
        <taxon>Eukaryota</taxon>
        <taxon>Fungi</taxon>
        <taxon>Dikarya</taxon>
        <taxon>Basidiomycota</taxon>
        <taxon>Agaricomycotina</taxon>
        <taxon>Agaricomycetes</taxon>
        <taxon>Agaricomycetidae</taxon>
        <taxon>Agaricales</taxon>
        <taxon>Marasmiineae</taxon>
        <taxon>Mycenaceae</taxon>
        <taxon>Mycena</taxon>
    </lineage>
</organism>
<gene>
    <name evidence="2" type="ORF">DFH08DRAFT_812523</name>
</gene>
<name>A0AAD6ZTM8_9AGAR</name>
<sequence>MEILRGNIPPRDVPSKSNSPTPSFNSSDDAGAHSNTVPSPTPESDCGNDSPTPSSVQSGRSSASAVARDAADCVEEWDTVDHSDELLFSGSDVTVIIDPETGVLNDDWYEPGEFEDLLDRLCRSEVEQDND</sequence>
<dbReference type="EMBL" id="JARIHO010000028">
    <property type="protein sequence ID" value="KAJ7339125.1"/>
    <property type="molecule type" value="Genomic_DNA"/>
</dbReference>
<feature type="region of interest" description="Disordered" evidence="1">
    <location>
        <begin position="1"/>
        <end position="68"/>
    </location>
</feature>
<reference evidence="2" key="1">
    <citation type="submission" date="2023-03" db="EMBL/GenBank/DDBJ databases">
        <title>Massive genome expansion in bonnet fungi (Mycena s.s.) driven by repeated elements and novel gene families across ecological guilds.</title>
        <authorList>
            <consortium name="Lawrence Berkeley National Laboratory"/>
            <person name="Harder C.B."/>
            <person name="Miyauchi S."/>
            <person name="Viragh M."/>
            <person name="Kuo A."/>
            <person name="Thoen E."/>
            <person name="Andreopoulos B."/>
            <person name="Lu D."/>
            <person name="Skrede I."/>
            <person name="Drula E."/>
            <person name="Henrissat B."/>
            <person name="Morin E."/>
            <person name="Kohler A."/>
            <person name="Barry K."/>
            <person name="LaButti K."/>
            <person name="Morin E."/>
            <person name="Salamov A."/>
            <person name="Lipzen A."/>
            <person name="Mereny Z."/>
            <person name="Hegedus B."/>
            <person name="Baldrian P."/>
            <person name="Stursova M."/>
            <person name="Weitz H."/>
            <person name="Taylor A."/>
            <person name="Grigoriev I.V."/>
            <person name="Nagy L.G."/>
            <person name="Martin F."/>
            <person name="Kauserud H."/>
        </authorList>
    </citation>
    <scope>NUCLEOTIDE SEQUENCE</scope>
    <source>
        <strain evidence="2">CBHHK002</strain>
    </source>
</reference>
<keyword evidence="3" id="KW-1185">Reference proteome</keyword>
<protein>
    <submittedName>
        <fullName evidence="2">Uncharacterized protein</fullName>
    </submittedName>
</protein>
<accession>A0AAD6ZTM8</accession>
<dbReference type="AlphaFoldDB" id="A0AAD6ZTM8"/>
<comment type="caution">
    <text evidence="2">The sequence shown here is derived from an EMBL/GenBank/DDBJ whole genome shotgun (WGS) entry which is preliminary data.</text>
</comment>
<dbReference type="Proteomes" id="UP001218218">
    <property type="component" value="Unassembled WGS sequence"/>
</dbReference>
<feature type="compositionally biased region" description="Low complexity" evidence="1">
    <location>
        <begin position="54"/>
        <end position="68"/>
    </location>
</feature>
<evidence type="ECO:0000256" key="1">
    <source>
        <dbReference type="SAM" id="MobiDB-lite"/>
    </source>
</evidence>